<keyword evidence="5" id="KW-0539">Nucleus</keyword>
<evidence type="ECO:0000256" key="5">
    <source>
        <dbReference type="ARBA" id="ARBA00023242"/>
    </source>
</evidence>
<gene>
    <name evidence="8" type="primary">LOC104700873</name>
</gene>
<protein>
    <submittedName>
        <fullName evidence="8">Uncharacterized protein LOC104700873</fullName>
    </submittedName>
</protein>
<dbReference type="InterPro" id="IPR005175">
    <property type="entry name" value="PPC_dom"/>
</dbReference>
<name>A0ABM1Q749_CAMSA</name>
<dbReference type="Gene3D" id="1.10.510.10">
    <property type="entry name" value="Transferase(Phosphotransferase) domain 1"/>
    <property type="match status" value="1"/>
</dbReference>
<dbReference type="CDD" id="cd11378">
    <property type="entry name" value="DUF296"/>
    <property type="match status" value="1"/>
</dbReference>
<dbReference type="PROSITE" id="PS51742">
    <property type="entry name" value="PPC"/>
    <property type="match status" value="1"/>
</dbReference>
<evidence type="ECO:0000256" key="1">
    <source>
        <dbReference type="ARBA" id="ARBA00004123"/>
    </source>
</evidence>
<dbReference type="Proteomes" id="UP000694864">
    <property type="component" value="Chromosome 7"/>
</dbReference>
<dbReference type="SUPFAM" id="SSF117856">
    <property type="entry name" value="AF0104/ALDC/Ptd012-like"/>
    <property type="match status" value="1"/>
</dbReference>
<organism evidence="7 8">
    <name type="scientific">Camelina sativa</name>
    <name type="common">False flax</name>
    <name type="synonym">Myagrum sativum</name>
    <dbReference type="NCBI Taxonomy" id="90675"/>
    <lineage>
        <taxon>Eukaryota</taxon>
        <taxon>Viridiplantae</taxon>
        <taxon>Streptophyta</taxon>
        <taxon>Embryophyta</taxon>
        <taxon>Tracheophyta</taxon>
        <taxon>Spermatophyta</taxon>
        <taxon>Magnoliopsida</taxon>
        <taxon>eudicotyledons</taxon>
        <taxon>Gunneridae</taxon>
        <taxon>Pentapetalae</taxon>
        <taxon>rosids</taxon>
        <taxon>malvids</taxon>
        <taxon>Brassicales</taxon>
        <taxon>Brassicaceae</taxon>
        <taxon>Camelineae</taxon>
        <taxon>Camelina</taxon>
    </lineage>
</organism>
<keyword evidence="3" id="KW-0238">DNA-binding</keyword>
<keyword evidence="7" id="KW-1185">Reference proteome</keyword>
<evidence type="ECO:0000313" key="7">
    <source>
        <dbReference type="Proteomes" id="UP000694864"/>
    </source>
</evidence>
<evidence type="ECO:0000313" key="8">
    <source>
        <dbReference type="RefSeq" id="XP_019082587.1"/>
    </source>
</evidence>
<dbReference type="InterPro" id="IPR014476">
    <property type="entry name" value="AHL15-29"/>
</dbReference>
<evidence type="ECO:0000259" key="6">
    <source>
        <dbReference type="PROSITE" id="PS51742"/>
    </source>
</evidence>
<comment type="subcellular location">
    <subcellularLocation>
        <location evidence="1">Nucleus</location>
    </subcellularLocation>
</comment>
<reference evidence="7" key="1">
    <citation type="journal article" date="2014" name="Nat. Commun.">
        <title>The emerging biofuel crop Camelina sativa retains a highly undifferentiated hexaploid genome structure.</title>
        <authorList>
            <person name="Kagale S."/>
            <person name="Koh C."/>
            <person name="Nixon J."/>
            <person name="Bollina V."/>
            <person name="Clarke W.E."/>
            <person name="Tuteja R."/>
            <person name="Spillane C."/>
            <person name="Robinson S.J."/>
            <person name="Links M.G."/>
            <person name="Clarke C."/>
            <person name="Higgins E.E."/>
            <person name="Huebert T."/>
            <person name="Sharpe A.G."/>
            <person name="Parkin I.A."/>
        </authorList>
    </citation>
    <scope>NUCLEOTIDE SEQUENCE [LARGE SCALE GENOMIC DNA]</scope>
    <source>
        <strain evidence="7">cv. DH55</strain>
    </source>
</reference>
<dbReference type="GeneID" id="104700873"/>
<feature type="domain" description="PPC" evidence="6">
    <location>
        <begin position="27"/>
        <end position="170"/>
    </location>
</feature>
<evidence type="ECO:0000256" key="3">
    <source>
        <dbReference type="ARBA" id="ARBA00023125"/>
    </source>
</evidence>
<accession>A0ABM1Q749</accession>
<evidence type="ECO:0000256" key="2">
    <source>
        <dbReference type="ARBA" id="ARBA00023015"/>
    </source>
</evidence>
<dbReference type="PANTHER" id="PTHR31100:SF14">
    <property type="entry name" value="AT-HOOK MOTIF NUCLEAR-LOCALIZED PROTEIN 15"/>
    <property type="match status" value="1"/>
</dbReference>
<dbReference type="PANTHER" id="PTHR31100">
    <property type="entry name" value="AT-HOOK MOTIF NUCLEAR-LOCALIZED PROTEIN 15"/>
    <property type="match status" value="1"/>
</dbReference>
<dbReference type="RefSeq" id="XP_019082587.1">
    <property type="nucleotide sequence ID" value="XM_019227042.1"/>
</dbReference>
<evidence type="ECO:0000256" key="4">
    <source>
        <dbReference type="ARBA" id="ARBA00023163"/>
    </source>
</evidence>
<keyword evidence="2" id="KW-0805">Transcription regulation</keyword>
<reference evidence="8" key="2">
    <citation type="submission" date="2025-08" db="UniProtKB">
        <authorList>
            <consortium name="RefSeq"/>
        </authorList>
    </citation>
    <scope>IDENTIFICATION</scope>
    <source>
        <tissue evidence="8">Leaf</tissue>
    </source>
</reference>
<proteinExistence type="predicted"/>
<keyword evidence="4" id="KW-0804">Transcription</keyword>
<sequence>MILSALFLSKEKAASSPCLDKERFDLDSIHIDKGLRDEMGSMFFVTEVVFSFVSLLMVMRRWVSVLSGSGLVTNVTLRQPAASGGVVSLRGQFEILSMCGAFLPTSNAPAAATGLTIHSWISSSSAMGSHLAESPTPTKACEEVEKPSFTSEQTPSSSRYYLCASELNFGTTEYTTAAVDTWSTICCSCSNGLVMQPLFPGESGVDQLVEIIKVLGTPYTNKGEPEKIKVHELIEKLESHRILWHPS</sequence>